<proteinExistence type="inferred from homology"/>
<dbReference type="PROSITE" id="PS50893">
    <property type="entry name" value="ABC_TRANSPORTER_2"/>
    <property type="match status" value="1"/>
</dbReference>
<dbReference type="Pfam" id="PF00005">
    <property type="entry name" value="ABC_tran"/>
    <property type="match status" value="1"/>
</dbReference>
<dbReference type="CDD" id="cd03224">
    <property type="entry name" value="ABC_TM1139_LivF_branched"/>
    <property type="match status" value="1"/>
</dbReference>
<protein>
    <submittedName>
        <fullName evidence="7">Urea ABC transporter, ATP-binding protein UrtE</fullName>
    </submittedName>
</protein>
<evidence type="ECO:0000313" key="7">
    <source>
        <dbReference type="EMBL" id="EFC96777.1"/>
    </source>
</evidence>
<comment type="similarity">
    <text evidence="1">Belongs to the ABC transporter superfamily.</text>
</comment>
<dbReference type="PANTHER" id="PTHR43820">
    <property type="entry name" value="HIGH-AFFINITY BRANCHED-CHAIN AMINO ACID TRANSPORT ATP-BINDING PROTEIN LIVF"/>
    <property type="match status" value="1"/>
</dbReference>
<dbReference type="Proteomes" id="UP000004968">
    <property type="component" value="Unassembled WGS sequence"/>
</dbReference>
<dbReference type="HOGENOM" id="CLU_000604_1_2_9"/>
<dbReference type="InterPro" id="IPR003593">
    <property type="entry name" value="AAA+_ATPase"/>
</dbReference>
<dbReference type="InterPro" id="IPR052156">
    <property type="entry name" value="BCAA_Transport_ATP-bd_LivF"/>
</dbReference>
<keyword evidence="5" id="KW-0029">Amino-acid transport</keyword>
<dbReference type="EMBL" id="ACIO01000498">
    <property type="protein sequence ID" value="EFC96777.1"/>
    <property type="molecule type" value="Genomic_DNA"/>
</dbReference>
<evidence type="ECO:0000256" key="3">
    <source>
        <dbReference type="ARBA" id="ARBA00022741"/>
    </source>
</evidence>
<dbReference type="PANTHER" id="PTHR43820:SF5">
    <property type="entry name" value="HIGH-AFFINITY BRANCHED-CHAIN AMINO ACID TRANSPORT ATP-BINDING PROTEIN"/>
    <property type="match status" value="1"/>
</dbReference>
<comment type="caution">
    <text evidence="7">The sequence shown here is derived from an EMBL/GenBank/DDBJ whole genome shotgun (WGS) entry which is preliminary data.</text>
</comment>
<dbReference type="GO" id="GO:0015658">
    <property type="term" value="F:branched-chain amino acid transmembrane transporter activity"/>
    <property type="evidence" value="ECO:0007669"/>
    <property type="project" value="TreeGrafter"/>
</dbReference>
<accession>D3AN19</accession>
<dbReference type="SMART" id="SM00382">
    <property type="entry name" value="AAA"/>
    <property type="match status" value="1"/>
</dbReference>
<dbReference type="GO" id="GO:0016887">
    <property type="term" value="F:ATP hydrolysis activity"/>
    <property type="evidence" value="ECO:0007669"/>
    <property type="project" value="InterPro"/>
</dbReference>
<sequence length="251" mass="27632">MFIWAGAERKGEIMDRTELENKAAFELAGLYAAYGDGMVLRHVSLEAPVGRVTCLVGRNGAGKTTTLKAVMGLVKTPEGEILLDGKPVIHLPSYERAKRGIGYVPQGREIFPQLTVEENILLGLEAKNGKGVIPDFIFETFPILKEFLNRKGGDLSGGQQQQLAIARAVVAEPKILILDEPTEGIQPSIIQEIGRVITGLKTRMAVLIVEQYLEFVMEIADYCYVMENGRIIMDGEPDSLDQERLQATMSL</sequence>
<dbReference type="GO" id="GO:0005524">
    <property type="term" value="F:ATP binding"/>
    <property type="evidence" value="ECO:0007669"/>
    <property type="project" value="UniProtKB-KW"/>
</dbReference>
<organism evidence="7 8">
    <name type="scientific">Hungatella hathewayi DSM 13479</name>
    <dbReference type="NCBI Taxonomy" id="566550"/>
    <lineage>
        <taxon>Bacteria</taxon>
        <taxon>Bacillati</taxon>
        <taxon>Bacillota</taxon>
        <taxon>Clostridia</taxon>
        <taxon>Lachnospirales</taxon>
        <taxon>Lachnospiraceae</taxon>
        <taxon>Hungatella</taxon>
    </lineage>
</organism>
<dbReference type="AlphaFoldDB" id="D3AN19"/>
<dbReference type="GO" id="GO:0015807">
    <property type="term" value="P:L-amino acid transport"/>
    <property type="evidence" value="ECO:0007669"/>
    <property type="project" value="TreeGrafter"/>
</dbReference>
<keyword evidence="2" id="KW-0813">Transport</keyword>
<evidence type="ECO:0000259" key="6">
    <source>
        <dbReference type="PROSITE" id="PS50893"/>
    </source>
</evidence>
<keyword evidence="3" id="KW-0547">Nucleotide-binding</keyword>
<evidence type="ECO:0000256" key="5">
    <source>
        <dbReference type="ARBA" id="ARBA00022970"/>
    </source>
</evidence>
<evidence type="ECO:0000313" key="8">
    <source>
        <dbReference type="Proteomes" id="UP000004968"/>
    </source>
</evidence>
<evidence type="ECO:0000256" key="1">
    <source>
        <dbReference type="ARBA" id="ARBA00005417"/>
    </source>
</evidence>
<feature type="domain" description="ABC transporter" evidence="6">
    <location>
        <begin position="25"/>
        <end position="251"/>
    </location>
</feature>
<dbReference type="InterPro" id="IPR003439">
    <property type="entry name" value="ABC_transporter-like_ATP-bd"/>
</dbReference>
<reference evidence="7 8" key="1">
    <citation type="submission" date="2010-01" db="EMBL/GenBank/DDBJ databases">
        <authorList>
            <person name="Weinstock G."/>
            <person name="Sodergren E."/>
            <person name="Clifton S."/>
            <person name="Fulton L."/>
            <person name="Fulton B."/>
            <person name="Courtney L."/>
            <person name="Fronick C."/>
            <person name="Harrison M."/>
            <person name="Strong C."/>
            <person name="Farmer C."/>
            <person name="Delahaunty K."/>
            <person name="Markovic C."/>
            <person name="Hall O."/>
            <person name="Minx P."/>
            <person name="Tomlinson C."/>
            <person name="Mitreva M."/>
            <person name="Nelson J."/>
            <person name="Hou S."/>
            <person name="Wollam A."/>
            <person name="Pepin K.H."/>
            <person name="Johnson M."/>
            <person name="Bhonagiri V."/>
            <person name="Nash W.E."/>
            <person name="Warren W."/>
            <person name="Chinwalla A."/>
            <person name="Mardis E.R."/>
            <person name="Wilson R.K."/>
        </authorList>
    </citation>
    <scope>NUCLEOTIDE SEQUENCE [LARGE SCALE GENOMIC DNA]</scope>
    <source>
        <strain evidence="7 8">DSM 13479</strain>
    </source>
</reference>
<evidence type="ECO:0000256" key="4">
    <source>
        <dbReference type="ARBA" id="ARBA00022840"/>
    </source>
</evidence>
<evidence type="ECO:0000256" key="2">
    <source>
        <dbReference type="ARBA" id="ARBA00022448"/>
    </source>
</evidence>
<keyword evidence="4 7" id="KW-0067">ATP-binding</keyword>
<gene>
    <name evidence="7" type="primary">urtE</name>
    <name evidence="7" type="ORF">CLOSTHATH_05019</name>
</gene>
<dbReference type="Gene3D" id="3.40.50.300">
    <property type="entry name" value="P-loop containing nucleotide triphosphate hydrolases"/>
    <property type="match status" value="1"/>
</dbReference>
<dbReference type="NCBIfam" id="TIGR03410">
    <property type="entry name" value="urea_trans_UrtE"/>
    <property type="match status" value="1"/>
</dbReference>
<dbReference type="SUPFAM" id="SSF52540">
    <property type="entry name" value="P-loop containing nucleoside triphosphate hydrolases"/>
    <property type="match status" value="1"/>
</dbReference>
<dbReference type="InterPro" id="IPR027417">
    <property type="entry name" value="P-loop_NTPase"/>
</dbReference>
<dbReference type="InterPro" id="IPR017780">
    <property type="entry name" value="ABC_transptr_urea_ATP-bd_UrtE"/>
</dbReference>
<name>D3AN19_9FIRM</name>